<reference evidence="2" key="1">
    <citation type="submission" date="2016-11" db="UniProtKB">
        <authorList>
            <consortium name="WormBaseParasite"/>
        </authorList>
    </citation>
    <scope>IDENTIFICATION</scope>
</reference>
<accession>A0A1I7XQ66</accession>
<organism evidence="1 2">
    <name type="scientific">Heterorhabditis bacteriophora</name>
    <name type="common">Entomopathogenic nematode worm</name>
    <dbReference type="NCBI Taxonomy" id="37862"/>
    <lineage>
        <taxon>Eukaryota</taxon>
        <taxon>Metazoa</taxon>
        <taxon>Ecdysozoa</taxon>
        <taxon>Nematoda</taxon>
        <taxon>Chromadorea</taxon>
        <taxon>Rhabditida</taxon>
        <taxon>Rhabditina</taxon>
        <taxon>Rhabditomorpha</taxon>
        <taxon>Strongyloidea</taxon>
        <taxon>Heterorhabditidae</taxon>
        <taxon>Heterorhabditis</taxon>
    </lineage>
</organism>
<dbReference type="Proteomes" id="UP000095283">
    <property type="component" value="Unplaced"/>
</dbReference>
<dbReference type="WBParaSite" id="Hba_19620">
    <property type="protein sequence ID" value="Hba_19620"/>
    <property type="gene ID" value="Hba_19620"/>
</dbReference>
<sequence>MIGCGIRISTTDDIHVLHETSDLDDCCDIDLLRPLTACGGDANRSINYLEWVHENQARRMKSRSEWLVTIKRFIV</sequence>
<protein>
    <submittedName>
        <fullName evidence="2">Transposase</fullName>
    </submittedName>
</protein>
<keyword evidence="1" id="KW-1185">Reference proteome</keyword>
<evidence type="ECO:0000313" key="1">
    <source>
        <dbReference type="Proteomes" id="UP000095283"/>
    </source>
</evidence>
<dbReference type="AlphaFoldDB" id="A0A1I7XQ66"/>
<evidence type="ECO:0000313" key="2">
    <source>
        <dbReference type="WBParaSite" id="Hba_19620"/>
    </source>
</evidence>
<proteinExistence type="predicted"/>
<name>A0A1I7XQ66_HETBA</name>